<name>A0AAD5K668_9FUNG</name>
<feature type="transmembrane region" description="Helical" evidence="1">
    <location>
        <begin position="157"/>
        <end position="176"/>
    </location>
</feature>
<sequence length="329" mass="38126">MPPYRDERVDSSDSKIIRWLKLDQFEPERAVSSYFVSSKTLFMIRIPLVLYSAIVMWADIIYSIQRNEIDHYFAYFTRFTFIGLHAYLVTTFCHHYRYLRCQPKHPASFLNQSSILNYLYVFLYHTIVTYNILTPTVYWALLSGVILNDEQATSVDWWVAVSLHGSTFLMMITEVIMSRMIIYKRMVVVVFCTVLTYMVLTFIIYASEKWWVYSFLDWSQGASCSIWYIAVAVSVILCFFLQLGIHALREKIGAKCHVVDDDETIMPTPSEEEKAYGIDKLKGSDDDSHLGQSPHPHQDEKRYYSQTLVESSLASHITLGASSTDHLAV</sequence>
<accession>A0AAD5K668</accession>
<proteinExistence type="predicted"/>
<keyword evidence="1" id="KW-0472">Membrane</keyword>
<feature type="transmembrane region" description="Helical" evidence="1">
    <location>
        <begin position="226"/>
        <end position="245"/>
    </location>
</feature>
<dbReference type="EMBL" id="JAIXMP010000006">
    <property type="protein sequence ID" value="KAI9271531.1"/>
    <property type="molecule type" value="Genomic_DNA"/>
</dbReference>
<dbReference type="GO" id="GO:0016020">
    <property type="term" value="C:membrane"/>
    <property type="evidence" value="ECO:0007669"/>
    <property type="project" value="TreeGrafter"/>
</dbReference>
<feature type="transmembrane region" description="Helical" evidence="1">
    <location>
        <begin position="72"/>
        <end position="94"/>
    </location>
</feature>
<feature type="transmembrane region" description="Helical" evidence="1">
    <location>
        <begin position="42"/>
        <end position="60"/>
    </location>
</feature>
<protein>
    <submittedName>
        <fullName evidence="2">Uncharacterized protein</fullName>
    </submittedName>
</protein>
<evidence type="ECO:0000313" key="2">
    <source>
        <dbReference type="EMBL" id="KAI9271531.1"/>
    </source>
</evidence>
<organism evidence="2 3">
    <name type="scientific">Phascolomyces articulosus</name>
    <dbReference type="NCBI Taxonomy" id="60185"/>
    <lineage>
        <taxon>Eukaryota</taxon>
        <taxon>Fungi</taxon>
        <taxon>Fungi incertae sedis</taxon>
        <taxon>Mucoromycota</taxon>
        <taxon>Mucoromycotina</taxon>
        <taxon>Mucoromycetes</taxon>
        <taxon>Mucorales</taxon>
        <taxon>Lichtheimiaceae</taxon>
        <taxon>Phascolomyces</taxon>
    </lineage>
</organism>
<dbReference type="Proteomes" id="UP001209540">
    <property type="component" value="Unassembled WGS sequence"/>
</dbReference>
<keyword evidence="1" id="KW-0812">Transmembrane</keyword>
<keyword evidence="3" id="KW-1185">Reference proteome</keyword>
<evidence type="ECO:0000256" key="1">
    <source>
        <dbReference type="SAM" id="Phobius"/>
    </source>
</evidence>
<reference evidence="2" key="2">
    <citation type="submission" date="2023-02" db="EMBL/GenBank/DDBJ databases">
        <authorList>
            <consortium name="DOE Joint Genome Institute"/>
            <person name="Mondo S.J."/>
            <person name="Chang Y."/>
            <person name="Wang Y."/>
            <person name="Ahrendt S."/>
            <person name="Andreopoulos W."/>
            <person name="Barry K."/>
            <person name="Beard J."/>
            <person name="Benny G.L."/>
            <person name="Blankenship S."/>
            <person name="Bonito G."/>
            <person name="Cuomo C."/>
            <person name="Desiro A."/>
            <person name="Gervers K.A."/>
            <person name="Hundley H."/>
            <person name="Kuo A."/>
            <person name="LaButti K."/>
            <person name="Lang B.F."/>
            <person name="Lipzen A."/>
            <person name="O'Donnell K."/>
            <person name="Pangilinan J."/>
            <person name="Reynolds N."/>
            <person name="Sandor L."/>
            <person name="Smith M.W."/>
            <person name="Tsang A."/>
            <person name="Grigoriev I.V."/>
            <person name="Stajich J.E."/>
            <person name="Spatafora J.W."/>
        </authorList>
    </citation>
    <scope>NUCLEOTIDE SEQUENCE</scope>
    <source>
        <strain evidence="2">RSA 2281</strain>
    </source>
</reference>
<comment type="caution">
    <text evidence="2">The sequence shown here is derived from an EMBL/GenBank/DDBJ whole genome shotgun (WGS) entry which is preliminary data.</text>
</comment>
<dbReference type="AlphaFoldDB" id="A0AAD5K668"/>
<feature type="transmembrane region" description="Helical" evidence="1">
    <location>
        <begin position="188"/>
        <end position="206"/>
    </location>
</feature>
<evidence type="ECO:0000313" key="3">
    <source>
        <dbReference type="Proteomes" id="UP001209540"/>
    </source>
</evidence>
<feature type="transmembrane region" description="Helical" evidence="1">
    <location>
        <begin position="115"/>
        <end position="133"/>
    </location>
</feature>
<reference evidence="2" key="1">
    <citation type="journal article" date="2022" name="IScience">
        <title>Evolution of zygomycete secretomes and the origins of terrestrial fungal ecologies.</title>
        <authorList>
            <person name="Chang Y."/>
            <person name="Wang Y."/>
            <person name="Mondo S."/>
            <person name="Ahrendt S."/>
            <person name="Andreopoulos W."/>
            <person name="Barry K."/>
            <person name="Beard J."/>
            <person name="Benny G.L."/>
            <person name="Blankenship S."/>
            <person name="Bonito G."/>
            <person name="Cuomo C."/>
            <person name="Desiro A."/>
            <person name="Gervers K.A."/>
            <person name="Hundley H."/>
            <person name="Kuo A."/>
            <person name="LaButti K."/>
            <person name="Lang B.F."/>
            <person name="Lipzen A."/>
            <person name="O'Donnell K."/>
            <person name="Pangilinan J."/>
            <person name="Reynolds N."/>
            <person name="Sandor L."/>
            <person name="Smith M.E."/>
            <person name="Tsang A."/>
            <person name="Grigoriev I.V."/>
            <person name="Stajich J.E."/>
            <person name="Spatafora J.W."/>
        </authorList>
    </citation>
    <scope>NUCLEOTIDE SEQUENCE</scope>
    <source>
        <strain evidence="2">RSA 2281</strain>
    </source>
</reference>
<dbReference type="PANTHER" id="PTHR12242">
    <property type="entry name" value="OS02G0130600 PROTEIN-RELATED"/>
    <property type="match status" value="1"/>
</dbReference>
<dbReference type="PANTHER" id="PTHR12242:SF1">
    <property type="entry name" value="MYND-TYPE DOMAIN-CONTAINING PROTEIN"/>
    <property type="match status" value="1"/>
</dbReference>
<keyword evidence="1" id="KW-1133">Transmembrane helix</keyword>
<gene>
    <name evidence="2" type="ORF">BDA99DRAFT_298458</name>
</gene>